<organism evidence="2 3">
    <name type="scientific">Liparis tanakae</name>
    <name type="common">Tanaka's snailfish</name>
    <dbReference type="NCBI Taxonomy" id="230148"/>
    <lineage>
        <taxon>Eukaryota</taxon>
        <taxon>Metazoa</taxon>
        <taxon>Chordata</taxon>
        <taxon>Craniata</taxon>
        <taxon>Vertebrata</taxon>
        <taxon>Euteleostomi</taxon>
        <taxon>Actinopterygii</taxon>
        <taxon>Neopterygii</taxon>
        <taxon>Teleostei</taxon>
        <taxon>Neoteleostei</taxon>
        <taxon>Acanthomorphata</taxon>
        <taxon>Eupercaria</taxon>
        <taxon>Perciformes</taxon>
        <taxon>Cottioidei</taxon>
        <taxon>Cottales</taxon>
        <taxon>Liparidae</taxon>
        <taxon>Liparis</taxon>
    </lineage>
</organism>
<name>A0A4Z2EXF8_9TELE</name>
<evidence type="ECO:0000313" key="3">
    <source>
        <dbReference type="Proteomes" id="UP000314294"/>
    </source>
</evidence>
<evidence type="ECO:0000313" key="2">
    <source>
        <dbReference type="EMBL" id="TNN33509.1"/>
    </source>
</evidence>
<feature type="compositionally biased region" description="Acidic residues" evidence="1">
    <location>
        <begin position="58"/>
        <end position="67"/>
    </location>
</feature>
<dbReference type="AlphaFoldDB" id="A0A4Z2EXF8"/>
<proteinExistence type="predicted"/>
<dbReference type="Proteomes" id="UP000314294">
    <property type="component" value="Unassembled WGS sequence"/>
</dbReference>
<dbReference type="EMBL" id="SRLO01002224">
    <property type="protein sequence ID" value="TNN33509.1"/>
    <property type="molecule type" value="Genomic_DNA"/>
</dbReference>
<protein>
    <submittedName>
        <fullName evidence="2">Uncharacterized protein</fullName>
    </submittedName>
</protein>
<feature type="region of interest" description="Disordered" evidence="1">
    <location>
        <begin position="33"/>
        <end position="67"/>
    </location>
</feature>
<gene>
    <name evidence="2" type="ORF">EYF80_056330</name>
</gene>
<accession>A0A4Z2EXF8</accession>
<keyword evidence="3" id="KW-1185">Reference proteome</keyword>
<sequence length="67" mass="7448">MLSSSQRDPAEVQVVWNSSTQVIGPELILQIPNVPHRPPESHSRSTGTGTALHIKANEEEEEEARYL</sequence>
<evidence type="ECO:0000256" key="1">
    <source>
        <dbReference type="SAM" id="MobiDB-lite"/>
    </source>
</evidence>
<reference evidence="2 3" key="1">
    <citation type="submission" date="2019-03" db="EMBL/GenBank/DDBJ databases">
        <title>First draft genome of Liparis tanakae, snailfish: a comprehensive survey of snailfish specific genes.</title>
        <authorList>
            <person name="Kim W."/>
            <person name="Song I."/>
            <person name="Jeong J.-H."/>
            <person name="Kim D."/>
            <person name="Kim S."/>
            <person name="Ryu S."/>
            <person name="Song J.Y."/>
            <person name="Lee S.K."/>
        </authorList>
    </citation>
    <scope>NUCLEOTIDE SEQUENCE [LARGE SCALE GENOMIC DNA]</scope>
    <source>
        <tissue evidence="2">Muscle</tissue>
    </source>
</reference>
<comment type="caution">
    <text evidence="2">The sequence shown here is derived from an EMBL/GenBank/DDBJ whole genome shotgun (WGS) entry which is preliminary data.</text>
</comment>